<dbReference type="GO" id="GO:0005829">
    <property type="term" value="C:cytosol"/>
    <property type="evidence" value="ECO:0007669"/>
    <property type="project" value="TreeGrafter"/>
</dbReference>
<reference evidence="4 5" key="1">
    <citation type="submission" date="2023-06" db="EMBL/GenBank/DDBJ databases">
        <authorList>
            <person name="Oyuntsetseg B."/>
            <person name="Kim S.B."/>
        </authorList>
    </citation>
    <scope>NUCLEOTIDE SEQUENCE [LARGE SCALE GENOMIC DNA]</scope>
    <source>
        <strain evidence="4 5">2-15</strain>
    </source>
</reference>
<feature type="domain" description="HTH marR-type" evidence="2">
    <location>
        <begin position="89"/>
        <end position="146"/>
    </location>
</feature>
<dbReference type="Pfam" id="PF12802">
    <property type="entry name" value="MarR_2"/>
    <property type="match status" value="1"/>
</dbReference>
<dbReference type="RefSeq" id="WP_285966161.1">
    <property type="nucleotide sequence ID" value="NZ_CP127294.1"/>
</dbReference>
<sequence length="219" mass="23939">MPGTRLTHEDRQAVAQGLDAGLAYAEIARLLGRPTSTVSREVQRNGGPRGYRADHAQEATHERSRRVPAGAPAVSGFEERFTEMMVHTGLPRMPARVLATLLTSDRRALSAADLVARVRVSPASVSKAIAYLEQLELVRRVSEPGSRERYRVDDAAWYRSCRREADICTAWATSAREGAGLLAGSPAAARLAAMGDYFDHVGRDLADSAERWRHVFADG</sequence>
<evidence type="ECO:0000256" key="1">
    <source>
        <dbReference type="SAM" id="MobiDB-lite"/>
    </source>
</evidence>
<dbReference type="InterPro" id="IPR000835">
    <property type="entry name" value="HTH_MarR-typ"/>
</dbReference>
<organism evidence="4 5">
    <name type="scientific">Amycolatopsis carbonis</name>
    <dbReference type="NCBI Taxonomy" id="715471"/>
    <lineage>
        <taxon>Bacteria</taxon>
        <taxon>Bacillati</taxon>
        <taxon>Actinomycetota</taxon>
        <taxon>Actinomycetes</taxon>
        <taxon>Pseudonocardiales</taxon>
        <taxon>Pseudonocardiaceae</taxon>
        <taxon>Amycolatopsis</taxon>
    </lineage>
</organism>
<protein>
    <submittedName>
        <fullName evidence="4">Helix-turn-helix domain-containing protein</fullName>
    </submittedName>
</protein>
<dbReference type="EMBL" id="CP127294">
    <property type="protein sequence ID" value="WIX75389.1"/>
    <property type="molecule type" value="Genomic_DNA"/>
</dbReference>
<dbReference type="AlphaFoldDB" id="A0A9Y2I8Q8"/>
<dbReference type="InterPro" id="IPR036388">
    <property type="entry name" value="WH-like_DNA-bd_sf"/>
</dbReference>
<dbReference type="GO" id="GO:0003700">
    <property type="term" value="F:DNA-binding transcription factor activity"/>
    <property type="evidence" value="ECO:0007669"/>
    <property type="project" value="InterPro"/>
</dbReference>
<evidence type="ECO:0000313" key="5">
    <source>
        <dbReference type="Proteomes" id="UP001236014"/>
    </source>
</evidence>
<keyword evidence="5" id="KW-1185">Reference proteome</keyword>
<dbReference type="KEGG" id="acab:QRX50_28145"/>
<feature type="compositionally biased region" description="Basic and acidic residues" evidence="1">
    <location>
        <begin position="51"/>
        <end position="62"/>
    </location>
</feature>
<evidence type="ECO:0000259" key="2">
    <source>
        <dbReference type="Pfam" id="PF12802"/>
    </source>
</evidence>
<dbReference type="PANTHER" id="PTHR10948">
    <property type="entry name" value="TRANSPOSASE"/>
    <property type="match status" value="1"/>
</dbReference>
<dbReference type="GO" id="GO:0004803">
    <property type="term" value="F:transposase activity"/>
    <property type="evidence" value="ECO:0007669"/>
    <property type="project" value="TreeGrafter"/>
</dbReference>
<feature type="domain" description="Transposase IS30-like HTH" evidence="3">
    <location>
        <begin position="4"/>
        <end position="45"/>
    </location>
</feature>
<gene>
    <name evidence="4" type="ORF">QRX50_28145</name>
</gene>
<dbReference type="InterPro" id="IPR025246">
    <property type="entry name" value="IS30-like_HTH"/>
</dbReference>
<dbReference type="InterPro" id="IPR036390">
    <property type="entry name" value="WH_DNA-bd_sf"/>
</dbReference>
<dbReference type="GO" id="GO:0032196">
    <property type="term" value="P:transposition"/>
    <property type="evidence" value="ECO:0007669"/>
    <property type="project" value="TreeGrafter"/>
</dbReference>
<dbReference type="SUPFAM" id="SSF46785">
    <property type="entry name" value="Winged helix' DNA-binding domain"/>
    <property type="match status" value="1"/>
</dbReference>
<evidence type="ECO:0000313" key="4">
    <source>
        <dbReference type="EMBL" id="WIX75389.1"/>
    </source>
</evidence>
<dbReference type="Pfam" id="PF13936">
    <property type="entry name" value="HTH_38"/>
    <property type="match status" value="1"/>
</dbReference>
<feature type="region of interest" description="Disordered" evidence="1">
    <location>
        <begin position="36"/>
        <end position="68"/>
    </location>
</feature>
<dbReference type="InterPro" id="IPR051917">
    <property type="entry name" value="Transposase-Integrase"/>
</dbReference>
<dbReference type="Proteomes" id="UP001236014">
    <property type="component" value="Chromosome"/>
</dbReference>
<dbReference type="PANTHER" id="PTHR10948:SF23">
    <property type="entry name" value="TRANSPOSASE INSI FOR INSERTION SEQUENCE ELEMENT IS30A-RELATED"/>
    <property type="match status" value="1"/>
</dbReference>
<accession>A0A9Y2I8Q8</accession>
<name>A0A9Y2I8Q8_9PSEU</name>
<dbReference type="Gene3D" id="1.10.10.10">
    <property type="entry name" value="Winged helix-like DNA-binding domain superfamily/Winged helix DNA-binding domain"/>
    <property type="match status" value="1"/>
</dbReference>
<evidence type="ECO:0000259" key="3">
    <source>
        <dbReference type="Pfam" id="PF13936"/>
    </source>
</evidence>
<proteinExistence type="predicted"/>